<dbReference type="AlphaFoldDB" id="A0A7E4W4Z2"/>
<proteinExistence type="predicted"/>
<protein>
    <submittedName>
        <fullName evidence="2">Uncharacterized protein</fullName>
    </submittedName>
</protein>
<dbReference type="WBParaSite" id="Pan_g6134.t1">
    <property type="protein sequence ID" value="Pan_g6134.t1"/>
    <property type="gene ID" value="Pan_g6134"/>
</dbReference>
<reference evidence="1" key="1">
    <citation type="journal article" date="2013" name="Genetics">
        <title>The draft genome and transcriptome of Panagrellus redivivus are shaped by the harsh demands of a free-living lifestyle.</title>
        <authorList>
            <person name="Srinivasan J."/>
            <person name="Dillman A.R."/>
            <person name="Macchietto M.G."/>
            <person name="Heikkinen L."/>
            <person name="Lakso M."/>
            <person name="Fracchia K.M."/>
            <person name="Antoshechkin I."/>
            <person name="Mortazavi A."/>
            <person name="Wong G."/>
            <person name="Sternberg P.W."/>
        </authorList>
    </citation>
    <scope>NUCLEOTIDE SEQUENCE [LARGE SCALE GENOMIC DNA]</scope>
    <source>
        <strain evidence="1">MT8872</strain>
    </source>
</reference>
<organism evidence="1 2">
    <name type="scientific">Panagrellus redivivus</name>
    <name type="common">Microworm</name>
    <dbReference type="NCBI Taxonomy" id="6233"/>
    <lineage>
        <taxon>Eukaryota</taxon>
        <taxon>Metazoa</taxon>
        <taxon>Ecdysozoa</taxon>
        <taxon>Nematoda</taxon>
        <taxon>Chromadorea</taxon>
        <taxon>Rhabditida</taxon>
        <taxon>Tylenchina</taxon>
        <taxon>Panagrolaimomorpha</taxon>
        <taxon>Panagrolaimoidea</taxon>
        <taxon>Panagrolaimidae</taxon>
        <taxon>Panagrellus</taxon>
    </lineage>
</organism>
<accession>A0A7E4W4Z2</accession>
<reference evidence="2" key="2">
    <citation type="submission" date="2020-10" db="UniProtKB">
        <authorList>
            <consortium name="WormBaseParasite"/>
        </authorList>
    </citation>
    <scope>IDENTIFICATION</scope>
</reference>
<evidence type="ECO:0000313" key="1">
    <source>
        <dbReference type="Proteomes" id="UP000492821"/>
    </source>
</evidence>
<evidence type="ECO:0000313" key="2">
    <source>
        <dbReference type="WBParaSite" id="Pan_g6134.t1"/>
    </source>
</evidence>
<name>A0A7E4W4Z2_PANRE</name>
<dbReference type="Proteomes" id="UP000492821">
    <property type="component" value="Unassembled WGS sequence"/>
</dbReference>
<keyword evidence="1" id="KW-1185">Reference proteome</keyword>
<sequence length="310" mass="35686">MLMEKRRTENYVQLFSQVREAITDRFPEHADRPRRFHTDCELAAINASVSRNSNEFKQFLAALKGAVFLPMDYFEQIVQHMRDFPPNLPDRLINAYRRFINYFFDFWYEKRQWLLKYGVTGPRTTNVAEGFNSATLRSLVTSITSQEIPFATKRQSLQIPTMQLDVPRLLAYCRHQSKNAAPSNDENYVDADENWYDPVQHQQQLFVALPALQPINGFIHGNQVFIIQNQQPLPGVPPNQQQIPGPMLAQQQPQIVVIQAPLQPQGHAGMQNLQQQVNLGGQLPQPHGQPVVVPFNEEVEEDDDIIFIPQ</sequence>